<dbReference type="Pfam" id="PF00583">
    <property type="entry name" value="Acetyltransf_1"/>
    <property type="match status" value="1"/>
</dbReference>
<evidence type="ECO:0000313" key="3">
    <source>
        <dbReference type="Proteomes" id="UP000593915"/>
    </source>
</evidence>
<dbReference type="SUPFAM" id="SSF55729">
    <property type="entry name" value="Acyl-CoA N-acyltransferases (Nat)"/>
    <property type="match status" value="1"/>
</dbReference>
<dbReference type="InterPro" id="IPR000182">
    <property type="entry name" value="GNAT_dom"/>
</dbReference>
<evidence type="ECO:0000259" key="1">
    <source>
        <dbReference type="PROSITE" id="PS51186"/>
    </source>
</evidence>
<name>A0A7S6WPQ0_9SPIR</name>
<keyword evidence="2" id="KW-0808">Transferase</keyword>
<feature type="domain" description="N-acetyltransferase" evidence="1">
    <location>
        <begin position="3"/>
        <end position="164"/>
    </location>
</feature>
<dbReference type="InterPro" id="IPR016181">
    <property type="entry name" value="Acyl_CoA_acyltransferase"/>
</dbReference>
<gene>
    <name evidence="2" type="ORF">IFE08_01155</name>
</gene>
<evidence type="ECO:0000313" key="2">
    <source>
        <dbReference type="EMBL" id="QOW61053.1"/>
    </source>
</evidence>
<organism evidence="2 3">
    <name type="scientific">Treponema pedis</name>
    <dbReference type="NCBI Taxonomy" id="409322"/>
    <lineage>
        <taxon>Bacteria</taxon>
        <taxon>Pseudomonadati</taxon>
        <taxon>Spirochaetota</taxon>
        <taxon>Spirochaetia</taxon>
        <taxon>Spirochaetales</taxon>
        <taxon>Treponemataceae</taxon>
        <taxon>Treponema</taxon>
    </lineage>
</organism>
<dbReference type="EMBL" id="CP061839">
    <property type="protein sequence ID" value="QOW61053.1"/>
    <property type="molecule type" value="Genomic_DNA"/>
</dbReference>
<dbReference type="PROSITE" id="PS51186">
    <property type="entry name" value="GNAT"/>
    <property type="match status" value="1"/>
</dbReference>
<reference evidence="2 3" key="1">
    <citation type="submission" date="2020-09" db="EMBL/GenBank/DDBJ databases">
        <title>Characterization of Treponema spp. from bovine digital dermatitis in Korea.</title>
        <authorList>
            <person name="Espiritu H.M."/>
            <person name="Cho Y.I."/>
            <person name="Mamuad L."/>
        </authorList>
    </citation>
    <scope>NUCLEOTIDE SEQUENCE [LARGE SCALE GENOMIC DNA]</scope>
    <source>
        <strain evidence="2 3">KS1</strain>
    </source>
</reference>
<dbReference type="RefSeq" id="WP_194076501.1">
    <property type="nucleotide sequence ID" value="NZ_CP061839.1"/>
</dbReference>
<dbReference type="Proteomes" id="UP000593915">
    <property type="component" value="Chromosome"/>
</dbReference>
<protein>
    <submittedName>
        <fullName evidence="2">GNAT family N-acetyltransferase</fullName>
    </submittedName>
</protein>
<sequence length="166" mass="19238">MNILIKETDESDLNNIKQLWADGDVMQFVGFPDGLVQSDADMKSWYKRIKAEYPRTNHYSIYDDGTYCGEAYYSIDGEHNFLASLDIKLLKHARSKGVGEKGLRFAIEEAFKHGAEKVFVDPNPKNLKAIALYEKLLFKRVQCPPHLREEVETYKAVYMEKETPYF</sequence>
<dbReference type="Gene3D" id="3.40.630.30">
    <property type="match status" value="1"/>
</dbReference>
<proteinExistence type="predicted"/>
<dbReference type="GO" id="GO:0016747">
    <property type="term" value="F:acyltransferase activity, transferring groups other than amino-acyl groups"/>
    <property type="evidence" value="ECO:0007669"/>
    <property type="project" value="InterPro"/>
</dbReference>
<accession>A0A7S6WPQ0</accession>
<dbReference type="AlphaFoldDB" id="A0A7S6WPQ0"/>